<dbReference type="PROSITE" id="PS50075">
    <property type="entry name" value="CARRIER"/>
    <property type="match status" value="1"/>
</dbReference>
<keyword evidence="3" id="KW-1185">Reference proteome</keyword>
<dbReference type="RefSeq" id="WP_259057265.1">
    <property type="nucleotide sequence ID" value="NZ_JANUCT010000021.1"/>
</dbReference>
<dbReference type="Proteomes" id="UP001204445">
    <property type="component" value="Unassembled WGS sequence"/>
</dbReference>
<gene>
    <name evidence="2" type="ORF">J2T55_002434</name>
</gene>
<dbReference type="EMBL" id="JANUCT010000021">
    <property type="protein sequence ID" value="MCS3904398.1"/>
    <property type="molecule type" value="Genomic_DNA"/>
</dbReference>
<feature type="domain" description="Carrier" evidence="1">
    <location>
        <begin position="1"/>
        <end position="71"/>
    </location>
</feature>
<dbReference type="Gene3D" id="1.10.1200.10">
    <property type="entry name" value="ACP-like"/>
    <property type="match status" value="1"/>
</dbReference>
<evidence type="ECO:0000313" key="3">
    <source>
        <dbReference type="Proteomes" id="UP001204445"/>
    </source>
</evidence>
<evidence type="ECO:0000259" key="1">
    <source>
        <dbReference type="PROSITE" id="PS50075"/>
    </source>
</evidence>
<dbReference type="InterPro" id="IPR036736">
    <property type="entry name" value="ACP-like_sf"/>
</dbReference>
<proteinExistence type="predicted"/>
<reference evidence="2" key="1">
    <citation type="submission" date="2022-08" db="EMBL/GenBank/DDBJ databases">
        <title>Genomic Encyclopedia of Type Strains, Phase III (KMG-III): the genomes of soil and plant-associated and newly described type strains.</title>
        <authorList>
            <person name="Whitman W."/>
        </authorList>
    </citation>
    <scope>NUCLEOTIDE SEQUENCE</scope>
    <source>
        <strain evidence="2">HMT 1</strain>
    </source>
</reference>
<organism evidence="2 3">
    <name type="scientific">Methylohalomonas lacus</name>
    <dbReference type="NCBI Taxonomy" id="398773"/>
    <lineage>
        <taxon>Bacteria</taxon>
        <taxon>Pseudomonadati</taxon>
        <taxon>Pseudomonadota</taxon>
        <taxon>Gammaproteobacteria</taxon>
        <taxon>Methylohalomonadales</taxon>
        <taxon>Methylohalomonadaceae</taxon>
        <taxon>Methylohalomonas</taxon>
    </lineage>
</organism>
<dbReference type="AlphaFoldDB" id="A0AAE3HN15"/>
<name>A0AAE3HN15_9GAMM</name>
<dbReference type="Pfam" id="PF00550">
    <property type="entry name" value="PP-binding"/>
    <property type="match status" value="1"/>
</dbReference>
<dbReference type="InterPro" id="IPR009081">
    <property type="entry name" value="PP-bd_ACP"/>
</dbReference>
<protein>
    <submittedName>
        <fullName evidence="2">Acyl carrier protein</fullName>
    </submittedName>
</protein>
<accession>A0AAE3HN15</accession>
<evidence type="ECO:0000313" key="2">
    <source>
        <dbReference type="EMBL" id="MCS3904398.1"/>
    </source>
</evidence>
<sequence>MKENFKSVVSSFLGKSVTDDDLELPLDQFDLDSLEAMELIMQLEEKLDGSLDTSDLPIDCTLNHLYQRIHK</sequence>
<dbReference type="SUPFAM" id="SSF47336">
    <property type="entry name" value="ACP-like"/>
    <property type="match status" value="1"/>
</dbReference>
<comment type="caution">
    <text evidence="2">The sequence shown here is derived from an EMBL/GenBank/DDBJ whole genome shotgun (WGS) entry which is preliminary data.</text>
</comment>